<keyword evidence="4" id="KW-0540">Nuclease</keyword>
<comment type="subcellular location">
    <subcellularLocation>
        <location evidence="2">Nucleus</location>
    </subcellularLocation>
</comment>
<evidence type="ECO:0000259" key="8">
    <source>
        <dbReference type="Pfam" id="PF13359"/>
    </source>
</evidence>
<evidence type="ECO:0000256" key="7">
    <source>
        <dbReference type="ARBA" id="ARBA00023242"/>
    </source>
</evidence>
<evidence type="ECO:0000256" key="5">
    <source>
        <dbReference type="ARBA" id="ARBA00022723"/>
    </source>
</evidence>
<dbReference type="GO" id="GO:0004518">
    <property type="term" value="F:nuclease activity"/>
    <property type="evidence" value="ECO:0007669"/>
    <property type="project" value="UniProtKB-KW"/>
</dbReference>
<comment type="similarity">
    <text evidence="3">Belongs to the HARBI1 family.</text>
</comment>
<evidence type="ECO:0000256" key="4">
    <source>
        <dbReference type="ARBA" id="ARBA00022722"/>
    </source>
</evidence>
<dbReference type="PANTHER" id="PTHR22930">
    <property type="match status" value="1"/>
</dbReference>
<dbReference type="GO" id="GO:0016787">
    <property type="term" value="F:hydrolase activity"/>
    <property type="evidence" value="ECO:0007669"/>
    <property type="project" value="UniProtKB-KW"/>
</dbReference>
<evidence type="ECO:0000256" key="2">
    <source>
        <dbReference type="ARBA" id="ARBA00004123"/>
    </source>
</evidence>
<dbReference type="InterPro" id="IPR045249">
    <property type="entry name" value="HARBI1-like"/>
</dbReference>
<dbReference type="Ensembl" id="ENSCCRT00020005627.1">
    <property type="protein sequence ID" value="ENSCCRP00020004955.1"/>
    <property type="gene ID" value="ENSCCRG00020002822.1"/>
</dbReference>
<evidence type="ECO:0000313" key="9">
    <source>
        <dbReference type="Ensembl" id="ENSCCRP00020004955.1"/>
    </source>
</evidence>
<evidence type="ECO:0000256" key="3">
    <source>
        <dbReference type="ARBA" id="ARBA00006958"/>
    </source>
</evidence>
<dbReference type="PANTHER" id="PTHR22930:SF267">
    <property type="entry name" value="NUCLEASE HARBI1-RELATED"/>
    <property type="match status" value="1"/>
</dbReference>
<evidence type="ECO:0000256" key="1">
    <source>
        <dbReference type="ARBA" id="ARBA00001968"/>
    </source>
</evidence>
<protein>
    <recommendedName>
        <fullName evidence="8">DDE Tnp4 domain-containing protein</fullName>
    </recommendedName>
</protein>
<comment type="cofactor">
    <cofactor evidence="1">
        <name>a divalent metal cation</name>
        <dbReference type="ChEBI" id="CHEBI:60240"/>
    </cofactor>
</comment>
<sequence length="265" mass="29832">KYLKDGADPLTLPDHALLRLYRLPRNSVMYLSHILRDNLQRKTKRSSPLPVILQIMVALRFFASGSFQAVLSNTAPSDDEELYVNKKNFHSIDTQIVCDASLKITNFVAKWPGSTHDSFILTNSALCQQFSEGQILDGWLLGDSGYPLRPWLMTPILHPASEAHERYSRAQRKMRGVVERCTGVLKSRFRCIDHSGGVLLYTPERACQIIAAVCVLHNICQMHRVPLPNIPEAPVEPDEPLTHVANPPSNSGMQARNNLIARRFI</sequence>
<feature type="domain" description="DDE Tnp4" evidence="8">
    <location>
        <begin position="75"/>
        <end position="218"/>
    </location>
</feature>
<keyword evidence="7" id="KW-0539">Nucleus</keyword>
<name>A0A8C2C1Y7_CYPCA</name>
<dbReference type="GO" id="GO:0046872">
    <property type="term" value="F:metal ion binding"/>
    <property type="evidence" value="ECO:0007669"/>
    <property type="project" value="UniProtKB-KW"/>
</dbReference>
<accession>A0A8C2C1Y7</accession>
<keyword evidence="6" id="KW-0378">Hydrolase</keyword>
<reference evidence="9" key="1">
    <citation type="submission" date="2025-08" db="UniProtKB">
        <authorList>
            <consortium name="Ensembl"/>
        </authorList>
    </citation>
    <scope>IDENTIFICATION</scope>
</reference>
<dbReference type="Pfam" id="PF13359">
    <property type="entry name" value="DDE_Tnp_4"/>
    <property type="match status" value="1"/>
</dbReference>
<dbReference type="Proteomes" id="UP000694701">
    <property type="component" value="Unplaced"/>
</dbReference>
<organism evidence="9 10">
    <name type="scientific">Cyprinus carpio</name>
    <name type="common">Common carp</name>
    <dbReference type="NCBI Taxonomy" id="7962"/>
    <lineage>
        <taxon>Eukaryota</taxon>
        <taxon>Metazoa</taxon>
        <taxon>Chordata</taxon>
        <taxon>Craniata</taxon>
        <taxon>Vertebrata</taxon>
        <taxon>Euteleostomi</taxon>
        <taxon>Actinopterygii</taxon>
        <taxon>Neopterygii</taxon>
        <taxon>Teleostei</taxon>
        <taxon>Ostariophysi</taxon>
        <taxon>Cypriniformes</taxon>
        <taxon>Cyprinidae</taxon>
        <taxon>Cyprininae</taxon>
        <taxon>Cyprinus</taxon>
    </lineage>
</organism>
<dbReference type="GO" id="GO:0005634">
    <property type="term" value="C:nucleus"/>
    <property type="evidence" value="ECO:0007669"/>
    <property type="project" value="UniProtKB-SubCell"/>
</dbReference>
<proteinExistence type="inferred from homology"/>
<evidence type="ECO:0000256" key="6">
    <source>
        <dbReference type="ARBA" id="ARBA00022801"/>
    </source>
</evidence>
<keyword evidence="5" id="KW-0479">Metal-binding</keyword>
<evidence type="ECO:0000313" key="10">
    <source>
        <dbReference type="Proteomes" id="UP000694701"/>
    </source>
</evidence>
<dbReference type="InterPro" id="IPR027806">
    <property type="entry name" value="HARBI1_dom"/>
</dbReference>
<dbReference type="AlphaFoldDB" id="A0A8C2C1Y7"/>